<reference evidence="2" key="1">
    <citation type="journal article" date="2016" name="Sci. Rep.">
        <title>Molecular characterization of firefly nuptial gifts: a multi-omics approach sheds light on postcopulatory sexual selection.</title>
        <authorList>
            <person name="Al-Wathiqui N."/>
            <person name="Fallon T.R."/>
            <person name="South A."/>
            <person name="Weng J.K."/>
            <person name="Lewis S.M."/>
        </authorList>
    </citation>
    <scope>NUCLEOTIDE SEQUENCE</scope>
</reference>
<dbReference type="AlphaFoldDB" id="A0A1Y1LGZ9"/>
<dbReference type="InterPro" id="IPR029063">
    <property type="entry name" value="SAM-dependent_MTases_sf"/>
</dbReference>
<evidence type="ECO:0000313" key="2">
    <source>
        <dbReference type="EMBL" id="JAV70307.1"/>
    </source>
</evidence>
<dbReference type="InterPro" id="IPR025714">
    <property type="entry name" value="Methyltranfer_dom"/>
</dbReference>
<dbReference type="PANTHER" id="PTHR43861">
    <property type="entry name" value="TRANS-ACONITATE 2-METHYLTRANSFERASE-RELATED"/>
    <property type="match status" value="1"/>
</dbReference>
<dbReference type="SUPFAM" id="SSF53335">
    <property type="entry name" value="S-adenosyl-L-methionine-dependent methyltransferases"/>
    <property type="match status" value="1"/>
</dbReference>
<organism evidence="2">
    <name type="scientific">Photinus pyralis</name>
    <name type="common">Common eastern firefly</name>
    <name type="synonym">Lampyris pyralis</name>
    <dbReference type="NCBI Taxonomy" id="7054"/>
    <lineage>
        <taxon>Eukaryota</taxon>
        <taxon>Metazoa</taxon>
        <taxon>Ecdysozoa</taxon>
        <taxon>Arthropoda</taxon>
        <taxon>Hexapoda</taxon>
        <taxon>Insecta</taxon>
        <taxon>Pterygota</taxon>
        <taxon>Neoptera</taxon>
        <taxon>Endopterygota</taxon>
        <taxon>Coleoptera</taxon>
        <taxon>Polyphaga</taxon>
        <taxon>Elateriformia</taxon>
        <taxon>Elateroidea</taxon>
        <taxon>Lampyridae</taxon>
        <taxon>Lampyrinae</taxon>
        <taxon>Photinus</taxon>
    </lineage>
</organism>
<dbReference type="Pfam" id="PF13847">
    <property type="entry name" value="Methyltransf_31"/>
    <property type="match status" value="1"/>
</dbReference>
<dbReference type="EMBL" id="GEZM01061807">
    <property type="protein sequence ID" value="JAV70307.1"/>
    <property type="molecule type" value="Transcribed_RNA"/>
</dbReference>
<feature type="domain" description="Methyltransferase" evidence="1">
    <location>
        <begin position="37"/>
        <end position="158"/>
    </location>
</feature>
<sequence length="269" mass="31519">MNKVGLFLKHVAPYQLQYNINVLKNYFPLIRDRHNVKSALDVGCGPGDLTSAIFQFVEQDINEMIGIDISPVMVDWANKAYGGVRIYFSKVDVQTIPKDFENRFDCIFSFWTLHWITDQRTLYYNISKMLKQRRSFLVSYIASSKIFDIFNEVPKREKYAPYVSSVNMHQAPFQKSANPQRELVEILEHVGFKDISCNVETVRFGNYTENDIAGFFFALSPYYDYIPINLRMEFIRDHVHLVDTEQDASGQRHYYFDHTMFVVHGCKKP</sequence>
<protein>
    <recommendedName>
        <fullName evidence="1">Methyltransferase domain-containing protein</fullName>
    </recommendedName>
</protein>
<proteinExistence type="predicted"/>
<evidence type="ECO:0000259" key="1">
    <source>
        <dbReference type="Pfam" id="PF13847"/>
    </source>
</evidence>
<name>A0A1Y1LGZ9_PHOPY</name>
<accession>A0A1Y1LGZ9</accession>
<dbReference type="PANTHER" id="PTHR43861:SF1">
    <property type="entry name" value="TRANS-ACONITATE 2-METHYLTRANSFERASE"/>
    <property type="match status" value="1"/>
</dbReference>
<dbReference type="Gene3D" id="3.40.50.150">
    <property type="entry name" value="Vaccinia Virus protein VP39"/>
    <property type="match status" value="1"/>
</dbReference>
<dbReference type="CDD" id="cd02440">
    <property type="entry name" value="AdoMet_MTases"/>
    <property type="match status" value="1"/>
</dbReference>